<dbReference type="EMBL" id="CM010629">
    <property type="protein sequence ID" value="RID73994.1"/>
    <property type="molecule type" value="Genomic_DNA"/>
</dbReference>
<dbReference type="AlphaFoldDB" id="A0A398ABJ0"/>
<name>A0A398ABJ0_BRACM</name>
<proteinExistence type="predicted"/>
<gene>
    <name evidence="1" type="ORF">BRARA_B01113</name>
</gene>
<evidence type="ECO:0000313" key="1">
    <source>
        <dbReference type="EMBL" id="RID73994.1"/>
    </source>
</evidence>
<protein>
    <submittedName>
        <fullName evidence="1">Uncharacterized protein</fullName>
    </submittedName>
</protein>
<reference evidence="1 2" key="1">
    <citation type="submission" date="2018-06" db="EMBL/GenBank/DDBJ databases">
        <title>WGS assembly of Brassica rapa FPsc.</title>
        <authorList>
            <person name="Bowman J."/>
            <person name="Kohchi T."/>
            <person name="Yamato K."/>
            <person name="Jenkins J."/>
            <person name="Shu S."/>
            <person name="Ishizaki K."/>
            <person name="Yamaoka S."/>
            <person name="Nishihama R."/>
            <person name="Nakamura Y."/>
            <person name="Berger F."/>
            <person name="Adam C."/>
            <person name="Aki S."/>
            <person name="Althoff F."/>
            <person name="Araki T."/>
            <person name="Arteaga-Vazquez M."/>
            <person name="Balasubrmanian S."/>
            <person name="Bauer D."/>
            <person name="Boehm C."/>
            <person name="Briginshaw L."/>
            <person name="Caballero-Perez J."/>
            <person name="Catarino B."/>
            <person name="Chen F."/>
            <person name="Chiyoda S."/>
            <person name="Chovatia M."/>
            <person name="Davies K."/>
            <person name="Delmans M."/>
            <person name="Demura T."/>
            <person name="Dierschke T."/>
            <person name="Dolan L."/>
            <person name="Dorantes-Acosta A."/>
            <person name="Eklund D."/>
            <person name="Florent S."/>
            <person name="Flores-Sandoval E."/>
            <person name="Fujiyama A."/>
            <person name="Fukuzawa H."/>
            <person name="Galik B."/>
            <person name="Grimanelli D."/>
            <person name="Grimwood J."/>
            <person name="Grossniklaus U."/>
            <person name="Hamada T."/>
            <person name="Haseloff J."/>
            <person name="Hetherington A."/>
            <person name="Higo A."/>
            <person name="Hirakawa Y."/>
            <person name="Hundley H."/>
            <person name="Ikeda Y."/>
            <person name="Inoue K."/>
            <person name="Inoue S."/>
            <person name="Ishida S."/>
            <person name="Jia Q."/>
            <person name="Kakita M."/>
            <person name="Kanazawa T."/>
            <person name="Kawai Y."/>
            <person name="Kawashima T."/>
            <person name="Kennedy M."/>
            <person name="Kinose K."/>
            <person name="Kinoshita T."/>
            <person name="Kohara Y."/>
            <person name="Koide E."/>
            <person name="Komatsu K."/>
            <person name="Kopischke S."/>
            <person name="Kubo M."/>
            <person name="Kyozuka J."/>
            <person name="Lagercrantz U."/>
            <person name="Lin S."/>
            <person name="Lindquist E."/>
            <person name="Lipzen A."/>
            <person name="Lu C."/>
            <person name="Luna E."/>
            <person name="Martienssen R."/>
            <person name="Minamino N."/>
            <person name="Mizutani M."/>
            <person name="Mizutani M."/>
            <person name="Mochizuki N."/>
            <person name="Monte I."/>
            <person name="Mosher R."/>
            <person name="Nagasaki H."/>
            <person name="Nakagami H."/>
            <person name="Naramoto S."/>
            <person name="Nishitani K."/>
            <person name="Ohtani M."/>
            <person name="Okamoto T."/>
            <person name="Okumura M."/>
            <person name="Phillips J."/>
            <person name="Pollak B."/>
            <person name="Reinders A."/>
            <person name="Roevekamp M."/>
            <person name="Sano R."/>
            <person name="Sawa S."/>
            <person name="Schmid M."/>
            <person name="Shirakawa M."/>
            <person name="Solano R."/>
            <person name="Spunde A."/>
            <person name="Suetsugu N."/>
            <person name="Sugano S."/>
            <person name="Sugiyama A."/>
            <person name="Sun R."/>
            <person name="Suzuki Y."/>
            <person name="Takenaka M."/>
            <person name="Takezawa D."/>
            <person name="Tomogane H."/>
            <person name="Tsuzuki M."/>
            <person name="Ueda T."/>
            <person name="Umeda M."/>
            <person name="Ward J."/>
            <person name="Watanabe Y."/>
            <person name="Yazaki K."/>
            <person name="Yokoyama R."/>
            <person name="Yoshitake Y."/>
            <person name="Yotsui I."/>
            <person name="Zachgo S."/>
            <person name="Schmutz J."/>
        </authorList>
    </citation>
    <scope>NUCLEOTIDE SEQUENCE [LARGE SCALE GENOMIC DNA]</scope>
    <source>
        <strain evidence="2">cv. B-3</strain>
    </source>
</reference>
<evidence type="ECO:0000313" key="2">
    <source>
        <dbReference type="Proteomes" id="UP000264353"/>
    </source>
</evidence>
<dbReference type="Proteomes" id="UP000264353">
    <property type="component" value="Chromosome A2"/>
</dbReference>
<accession>A0A398ABJ0</accession>
<sequence>MLAGRVWAWQLRPRVVAGQPAKNRRRERPRRGGLRRGGWYQLPFLQVPFIYSMWDLLSNTILVYMCLI</sequence>
<organism evidence="1 2">
    <name type="scientific">Brassica campestris</name>
    <name type="common">Field mustard</name>
    <dbReference type="NCBI Taxonomy" id="3711"/>
    <lineage>
        <taxon>Eukaryota</taxon>
        <taxon>Viridiplantae</taxon>
        <taxon>Streptophyta</taxon>
        <taxon>Embryophyta</taxon>
        <taxon>Tracheophyta</taxon>
        <taxon>Spermatophyta</taxon>
        <taxon>Magnoliopsida</taxon>
        <taxon>eudicotyledons</taxon>
        <taxon>Gunneridae</taxon>
        <taxon>Pentapetalae</taxon>
        <taxon>rosids</taxon>
        <taxon>malvids</taxon>
        <taxon>Brassicales</taxon>
        <taxon>Brassicaceae</taxon>
        <taxon>Brassiceae</taxon>
        <taxon>Brassica</taxon>
    </lineage>
</organism>